<dbReference type="AlphaFoldDB" id="A0ABC8S4S5"/>
<sequence>MASASEVVVKDKITAPYGSWKSPITADLVSGAEKRLEGLAVGPHNRLIWLESRPSESGRAVLVRESEKPGDEPTDITPKGFSVRTTVQEYGGGAFGVSGDLLIFSNYDDQRLYKQFLNSRDSTPIPITPDYGGPVVRYADGVFDSKFTRYIAVREDHRGSGVHPTTEIVAIGLHEENIQEPTVLVSGDDFYAFPRVDPKGERLAWIEWSHPNMHWDKAELCIGYISENGDVDMRISVAGADSSLVESPTEPKWSSKGKRISSAASAASTTNLDI</sequence>
<dbReference type="SUPFAM" id="SSF82171">
    <property type="entry name" value="DPP6 N-terminal domain-like"/>
    <property type="match status" value="1"/>
</dbReference>
<organism evidence="2 3">
    <name type="scientific">Ilex paraguariensis</name>
    <name type="common">yerba mate</name>
    <dbReference type="NCBI Taxonomy" id="185542"/>
    <lineage>
        <taxon>Eukaryota</taxon>
        <taxon>Viridiplantae</taxon>
        <taxon>Streptophyta</taxon>
        <taxon>Embryophyta</taxon>
        <taxon>Tracheophyta</taxon>
        <taxon>Spermatophyta</taxon>
        <taxon>Magnoliopsida</taxon>
        <taxon>eudicotyledons</taxon>
        <taxon>Gunneridae</taxon>
        <taxon>Pentapetalae</taxon>
        <taxon>asterids</taxon>
        <taxon>campanulids</taxon>
        <taxon>Aquifoliales</taxon>
        <taxon>Aquifoliaceae</taxon>
        <taxon>Ilex</taxon>
    </lineage>
</organism>
<dbReference type="EMBL" id="CAUOFW020002059">
    <property type="protein sequence ID" value="CAK9150795.1"/>
    <property type="molecule type" value="Genomic_DNA"/>
</dbReference>
<proteinExistence type="predicted"/>
<dbReference type="InterPro" id="IPR050585">
    <property type="entry name" value="Xaa-Pro_dipeptidyl-ppase/CocE"/>
</dbReference>
<accession>A0ABC8S4S5</accession>
<evidence type="ECO:0000256" key="1">
    <source>
        <dbReference type="SAM" id="MobiDB-lite"/>
    </source>
</evidence>
<keyword evidence="3" id="KW-1185">Reference proteome</keyword>
<comment type="caution">
    <text evidence="2">The sequence shown here is derived from an EMBL/GenBank/DDBJ whole genome shotgun (WGS) entry which is preliminary data.</text>
</comment>
<protein>
    <submittedName>
        <fullName evidence="2">Uncharacterized protein</fullName>
    </submittedName>
</protein>
<evidence type="ECO:0000313" key="3">
    <source>
        <dbReference type="Proteomes" id="UP001642360"/>
    </source>
</evidence>
<gene>
    <name evidence="2" type="ORF">ILEXP_LOCUS18948</name>
</gene>
<name>A0ABC8S4S5_9AQUA</name>
<evidence type="ECO:0000313" key="2">
    <source>
        <dbReference type="EMBL" id="CAK9150795.1"/>
    </source>
</evidence>
<reference evidence="2 3" key="1">
    <citation type="submission" date="2024-02" db="EMBL/GenBank/DDBJ databases">
        <authorList>
            <person name="Vignale AGUSTIN F."/>
            <person name="Sosa J E."/>
            <person name="Modenutti C."/>
        </authorList>
    </citation>
    <scope>NUCLEOTIDE SEQUENCE [LARGE SCALE GENOMIC DNA]</scope>
</reference>
<dbReference type="Proteomes" id="UP001642360">
    <property type="component" value="Unassembled WGS sequence"/>
</dbReference>
<dbReference type="PANTHER" id="PTHR43056:SF13">
    <property type="entry name" value="PEPTIDASE S9 PROLYL OLIGOPEPTIDASE CATALYTIC DOMAIN-CONTAINING PROTEIN"/>
    <property type="match status" value="1"/>
</dbReference>
<dbReference type="PANTHER" id="PTHR43056">
    <property type="entry name" value="PEPTIDASE S9 PROLYL OLIGOPEPTIDASE"/>
    <property type="match status" value="1"/>
</dbReference>
<feature type="region of interest" description="Disordered" evidence="1">
    <location>
        <begin position="246"/>
        <end position="274"/>
    </location>
</feature>